<dbReference type="AlphaFoldDB" id="A0A7I7QVE2"/>
<reference evidence="1 2" key="1">
    <citation type="journal article" date="2019" name="Emerg. Microbes Infect.">
        <title>Comprehensive subspecies identification of 175 nontuberculous mycobacteria species based on 7547 genomic profiles.</title>
        <authorList>
            <person name="Matsumoto Y."/>
            <person name="Kinjo T."/>
            <person name="Motooka D."/>
            <person name="Nabeya D."/>
            <person name="Jung N."/>
            <person name="Uechi K."/>
            <person name="Horii T."/>
            <person name="Iida T."/>
            <person name="Fujita J."/>
            <person name="Nakamura S."/>
        </authorList>
    </citation>
    <scope>NUCLEOTIDE SEQUENCE [LARGE SCALE GENOMIC DNA]</scope>
    <source>
        <strain evidence="1 2">JCM 17899</strain>
    </source>
</reference>
<keyword evidence="2" id="KW-1185">Reference proteome</keyword>
<name>A0A7I7QVE2_9MYCO</name>
<organism evidence="1 2">
    <name type="scientific">Mycolicibacterium sediminis</name>
    <dbReference type="NCBI Taxonomy" id="1286180"/>
    <lineage>
        <taxon>Bacteria</taxon>
        <taxon>Bacillati</taxon>
        <taxon>Actinomycetota</taxon>
        <taxon>Actinomycetes</taxon>
        <taxon>Mycobacteriales</taxon>
        <taxon>Mycobacteriaceae</taxon>
        <taxon>Mycolicibacterium</taxon>
    </lineage>
</organism>
<dbReference type="EMBL" id="AP022588">
    <property type="protein sequence ID" value="BBY29876.1"/>
    <property type="molecule type" value="Genomic_DNA"/>
</dbReference>
<proteinExistence type="predicted"/>
<sequence>MPVSNALLTSSIVALLAALAVATLHRWRPPSSDAGPRVRPDRRPVVGIGTVRSTADPIVVEVESVSGQRFVGRLARGDDAVTAALRPGVVLLVSFDPSAREQLSLPDDVVAVGAAFDRAPADADAPVTDGRIDLVRDGTRASGVITGMRATGAIRDDRREVELDLMVRRPGGGQFPVHETALVPSSALGRVTPGSIVDAYYRSDDETAVAVCVPRG</sequence>
<protein>
    <submittedName>
        <fullName evidence="1">Uncharacterized protein</fullName>
    </submittedName>
</protein>
<evidence type="ECO:0000313" key="2">
    <source>
        <dbReference type="Proteomes" id="UP000467193"/>
    </source>
</evidence>
<dbReference type="Proteomes" id="UP000467193">
    <property type="component" value="Chromosome"/>
</dbReference>
<dbReference type="KEGG" id="msei:MSEDJ_39720"/>
<evidence type="ECO:0000313" key="1">
    <source>
        <dbReference type="EMBL" id="BBY29876.1"/>
    </source>
</evidence>
<accession>A0A7I7QVE2</accession>
<gene>
    <name evidence="1" type="ORF">MSEDJ_39720</name>
</gene>